<dbReference type="GO" id="GO:0000172">
    <property type="term" value="C:ribonuclease MRP complex"/>
    <property type="evidence" value="ECO:0007669"/>
    <property type="project" value="InterPro"/>
</dbReference>
<dbReference type="Pfam" id="PF22770">
    <property type="entry name" value="POP1_C"/>
    <property type="match status" value="1"/>
</dbReference>
<name>A0A0T6ASQ4_9SCAR</name>
<accession>A0A0T6ASQ4</accession>
<dbReference type="EMBL" id="LJIG01022902">
    <property type="protein sequence ID" value="KRT78143.1"/>
    <property type="molecule type" value="Genomic_DNA"/>
</dbReference>
<feature type="domain" description="POP1 C-terminal" evidence="1">
    <location>
        <begin position="19"/>
        <end position="172"/>
    </location>
</feature>
<comment type="caution">
    <text evidence="2">The sequence shown here is derived from an EMBL/GenBank/DDBJ whole genome shotgun (WGS) entry which is preliminary data.</text>
</comment>
<dbReference type="SUPFAM" id="SSF101790">
    <property type="entry name" value="Aminomethyltransferase beta-barrel domain"/>
    <property type="match status" value="1"/>
</dbReference>
<dbReference type="OrthoDB" id="442863at2759"/>
<dbReference type="InterPro" id="IPR039182">
    <property type="entry name" value="Pop1"/>
</dbReference>
<keyword evidence="3" id="KW-1185">Reference proteome</keyword>
<dbReference type="GO" id="GO:0001682">
    <property type="term" value="P:tRNA 5'-leader removal"/>
    <property type="evidence" value="ECO:0007669"/>
    <property type="project" value="InterPro"/>
</dbReference>
<gene>
    <name evidence="2" type="ORF">AMK59_8094</name>
</gene>
<organism evidence="2 3">
    <name type="scientific">Oryctes borbonicus</name>
    <dbReference type="NCBI Taxonomy" id="1629725"/>
    <lineage>
        <taxon>Eukaryota</taxon>
        <taxon>Metazoa</taxon>
        <taxon>Ecdysozoa</taxon>
        <taxon>Arthropoda</taxon>
        <taxon>Hexapoda</taxon>
        <taxon>Insecta</taxon>
        <taxon>Pterygota</taxon>
        <taxon>Neoptera</taxon>
        <taxon>Endopterygota</taxon>
        <taxon>Coleoptera</taxon>
        <taxon>Polyphaga</taxon>
        <taxon>Scarabaeiformia</taxon>
        <taxon>Scarabaeidae</taxon>
        <taxon>Dynastinae</taxon>
        <taxon>Oryctes</taxon>
    </lineage>
</organism>
<dbReference type="AlphaFoldDB" id="A0A0T6ASQ4"/>
<sequence>MSKNTQLAKLDVNFQVPYIVPVRLLLEKKGSPKRYSIICLPKQEDLQKGADVKEVKKIDENQNERNKLRRSHKLLLKKLSRYRKRCRLLGKAYTQKVNYIEEYKRKLENLWIPDVQSEIKQSCSREIIGWVTKGDFSFSVGKNAAVGYVAMASLPVLFSSRPRNKILVRNTS</sequence>
<feature type="non-terminal residue" evidence="2">
    <location>
        <position position="172"/>
    </location>
</feature>
<evidence type="ECO:0000313" key="3">
    <source>
        <dbReference type="Proteomes" id="UP000051574"/>
    </source>
</evidence>
<dbReference type="PANTHER" id="PTHR22731:SF3">
    <property type="entry name" value="RIBONUCLEASES P_MRP PROTEIN SUBUNIT POP1"/>
    <property type="match status" value="1"/>
</dbReference>
<dbReference type="InterPro" id="IPR029043">
    <property type="entry name" value="GcvT/YgfZ_C"/>
</dbReference>
<evidence type="ECO:0000313" key="2">
    <source>
        <dbReference type="EMBL" id="KRT78143.1"/>
    </source>
</evidence>
<dbReference type="GO" id="GO:0005655">
    <property type="term" value="C:nucleolar ribonuclease P complex"/>
    <property type="evidence" value="ECO:0007669"/>
    <property type="project" value="InterPro"/>
</dbReference>
<reference evidence="2 3" key="1">
    <citation type="submission" date="2015-09" db="EMBL/GenBank/DDBJ databases">
        <title>Draft genome of the scarab beetle Oryctes borbonicus.</title>
        <authorList>
            <person name="Meyer J.M."/>
            <person name="Markov G.V."/>
            <person name="Baskaran P."/>
            <person name="Herrmann M."/>
            <person name="Sommer R.J."/>
            <person name="Roedelsperger C."/>
        </authorList>
    </citation>
    <scope>NUCLEOTIDE SEQUENCE [LARGE SCALE GENOMIC DNA]</scope>
    <source>
        <strain evidence="2">OB123</strain>
        <tissue evidence="2">Whole animal</tissue>
    </source>
</reference>
<protein>
    <recommendedName>
        <fullName evidence="1">POP1 C-terminal domain-containing protein</fullName>
    </recommendedName>
</protein>
<evidence type="ECO:0000259" key="1">
    <source>
        <dbReference type="Pfam" id="PF22770"/>
    </source>
</evidence>
<dbReference type="Proteomes" id="UP000051574">
    <property type="component" value="Unassembled WGS sequence"/>
</dbReference>
<dbReference type="PANTHER" id="PTHR22731">
    <property type="entry name" value="RIBONUCLEASES P/MRP PROTEIN SUBUNIT POP1"/>
    <property type="match status" value="1"/>
</dbReference>
<dbReference type="InterPro" id="IPR055079">
    <property type="entry name" value="POP1_C"/>
</dbReference>
<proteinExistence type="predicted"/>